<name>A0A0M1N0N0_9MOLU</name>
<evidence type="ECO:0000313" key="2">
    <source>
        <dbReference type="Proteomes" id="UP000037386"/>
    </source>
</evidence>
<proteinExistence type="predicted"/>
<dbReference type="EMBL" id="LHCF01000001">
    <property type="protein sequence ID" value="KOR75717.1"/>
    <property type="molecule type" value="Genomic_DNA"/>
</dbReference>
<dbReference type="RefSeq" id="WP_053521267.1">
    <property type="nucleotide sequence ID" value="NZ_LHCF01000001.1"/>
</dbReference>
<protein>
    <recommendedName>
        <fullName evidence="3">Sequence-variable mosaic (SVM) signal sequence domain-containing protein</fullName>
    </recommendedName>
</protein>
<dbReference type="OrthoDB" id="385949at2"/>
<dbReference type="PATRIC" id="fig|479893.3.peg.53"/>
<dbReference type="STRING" id="479893.CPX_001277"/>
<organism evidence="1 2">
    <name type="scientific">Candidatus Phytoplasma pruni</name>
    <dbReference type="NCBI Taxonomy" id="479893"/>
    <lineage>
        <taxon>Bacteria</taxon>
        <taxon>Bacillati</taxon>
        <taxon>Mycoplasmatota</taxon>
        <taxon>Mollicutes</taxon>
        <taxon>Acholeplasmatales</taxon>
        <taxon>Acholeplasmataceae</taxon>
        <taxon>Candidatus Phytoplasma</taxon>
        <taxon>16SrIII (X-disease group)</taxon>
    </lineage>
</organism>
<comment type="caution">
    <text evidence="1">The sequence shown here is derived from an EMBL/GenBank/DDBJ whole genome shotgun (WGS) entry which is preliminary data.</text>
</comment>
<evidence type="ECO:0000313" key="1">
    <source>
        <dbReference type="EMBL" id="KOR75717.1"/>
    </source>
</evidence>
<gene>
    <name evidence="1" type="ORF">CPX_001277</name>
</gene>
<sequence length="336" mass="39436">MLKLKFHYKFKYFFLSFFILLSVFFLFNHQALALVQKNNESSKPQIHLVLLEQPYPLVTKEQLVNNYTTKYLNKTLQLNSSPCYNATSNNNLNTVIKGAPSNLLGIYFDGGIRENKNNCYTLNNLKQMINDVTNIYLFYDNTCYNDVTMQTQINKNFYFDKHKQHWEVPSEWRPWFWSYEKWRNHWYNEKTPTEKGYFLVKYGSQGFKIEVNIDEKETMCSIPEHAIGSVLDNNFSKIKNLTENGLKTYLGDGIYIDYDKPFLTFTTNNWFNDAWNVSHNVISFIPIVGTTIDVSLGLFDVLESFVQDNPEQRINSTLDIAFTLMPVTGKKYLVLK</sequence>
<evidence type="ECO:0008006" key="3">
    <source>
        <dbReference type="Google" id="ProtNLM"/>
    </source>
</evidence>
<reference evidence="2" key="1">
    <citation type="submission" date="2015-05" db="EMBL/GenBank/DDBJ databases">
        <title>Draft genome sequence of 'Candidatus Phytoplasma Pruni' strain CX, a plant pathogenic bacterium.</title>
        <authorList>
            <person name="Lee I.-M."/>
            <person name="Bottner-Parker K.D."/>
            <person name="Shao J."/>
            <person name="Gundersen-Rindal D.E."/>
            <person name="Zhao Y."/>
            <person name="Davis R.E."/>
        </authorList>
    </citation>
    <scope>NUCLEOTIDE SEQUENCE [LARGE SCALE GENOMIC DNA]</scope>
    <source>
        <strain evidence="2">CX</strain>
    </source>
</reference>
<dbReference type="Proteomes" id="UP000037386">
    <property type="component" value="Unassembled WGS sequence"/>
</dbReference>
<accession>A0A0M1N0N0</accession>
<dbReference type="AlphaFoldDB" id="A0A0M1N0N0"/>